<name>A0A0A3ITK7_9BACI</name>
<dbReference type="AlphaFoldDB" id="A0A0A3ITK7"/>
<organism evidence="1 2">
    <name type="scientific">Lysinibacillus odysseyi 34hs-1 = NBRC 100172</name>
    <dbReference type="NCBI Taxonomy" id="1220589"/>
    <lineage>
        <taxon>Bacteria</taxon>
        <taxon>Bacillati</taxon>
        <taxon>Bacillota</taxon>
        <taxon>Bacilli</taxon>
        <taxon>Bacillales</taxon>
        <taxon>Bacillaceae</taxon>
        <taxon>Lysinibacillus</taxon>
    </lineage>
</organism>
<evidence type="ECO:0000313" key="1">
    <source>
        <dbReference type="EMBL" id="KGR88056.1"/>
    </source>
</evidence>
<sequence>MTNYWAMKTFKDWAEEFITRKEIGLDEEGVDADYLGYDKSSLPLDNTRILRRFDQFCKWASVGDYVLVGTGQTTKFNAKLVGVITGDYHFDASRQSYRHIRKIEVLKVYDEPVEIEKWGQIQRIELVGHQDFIETLIEC</sequence>
<dbReference type="Proteomes" id="UP000030437">
    <property type="component" value="Unassembled WGS sequence"/>
</dbReference>
<dbReference type="OrthoDB" id="9781481at2"/>
<reference evidence="1 2" key="1">
    <citation type="submission" date="2014-02" db="EMBL/GenBank/DDBJ databases">
        <title>Draft genome sequence of Lysinibacillus odysseyi NBRC 100172.</title>
        <authorList>
            <person name="Zhang F."/>
            <person name="Wang G."/>
            <person name="Zhang L."/>
        </authorList>
    </citation>
    <scope>NUCLEOTIDE SEQUENCE [LARGE SCALE GENOMIC DNA]</scope>
    <source>
        <strain evidence="1 2">NBRC 100172</strain>
    </source>
</reference>
<dbReference type="EMBL" id="JPVP01000043">
    <property type="protein sequence ID" value="KGR88056.1"/>
    <property type="molecule type" value="Genomic_DNA"/>
</dbReference>
<dbReference type="STRING" id="1220589.CD32_02205"/>
<dbReference type="eggNOG" id="ENOG5033UFC">
    <property type="taxonomic scope" value="Bacteria"/>
</dbReference>
<dbReference type="RefSeq" id="WP_036150752.1">
    <property type="nucleotide sequence ID" value="NZ_AVCX01000020.1"/>
</dbReference>
<protein>
    <submittedName>
        <fullName evidence="1">Uncharacterized protein</fullName>
    </submittedName>
</protein>
<accession>A0A0A3ITK7</accession>
<gene>
    <name evidence="1" type="ORF">CD32_02205</name>
</gene>
<comment type="caution">
    <text evidence="1">The sequence shown here is derived from an EMBL/GenBank/DDBJ whole genome shotgun (WGS) entry which is preliminary data.</text>
</comment>
<evidence type="ECO:0000313" key="2">
    <source>
        <dbReference type="Proteomes" id="UP000030437"/>
    </source>
</evidence>
<keyword evidence="2" id="KW-1185">Reference proteome</keyword>
<proteinExistence type="predicted"/>